<dbReference type="Proteomes" id="UP000247702">
    <property type="component" value="Unassembled WGS sequence"/>
</dbReference>
<protein>
    <submittedName>
        <fullName evidence="1">Uncharacterized protein</fullName>
    </submittedName>
</protein>
<dbReference type="Proteomes" id="UP000615446">
    <property type="component" value="Unassembled WGS sequence"/>
</dbReference>
<keyword evidence="3" id="KW-1185">Reference proteome</keyword>
<proteinExistence type="predicted"/>
<reference evidence="1 3" key="1">
    <citation type="submission" date="2017-11" db="EMBL/GenBank/DDBJ databases">
        <title>The genome of Rhizophagus clarus HR1 reveals common genetic basis of auxotrophy among arbuscular mycorrhizal fungi.</title>
        <authorList>
            <person name="Kobayashi Y."/>
        </authorList>
    </citation>
    <scope>NUCLEOTIDE SEQUENCE [LARGE SCALE GENOMIC DNA]</scope>
    <source>
        <strain evidence="1 3">HR1</strain>
    </source>
</reference>
<dbReference type="EMBL" id="BLAL01000158">
    <property type="protein sequence ID" value="GES85926.1"/>
    <property type="molecule type" value="Genomic_DNA"/>
</dbReference>
<evidence type="ECO:0000313" key="3">
    <source>
        <dbReference type="Proteomes" id="UP000247702"/>
    </source>
</evidence>
<dbReference type="EMBL" id="BEXD01003646">
    <property type="protein sequence ID" value="GBC01647.1"/>
    <property type="molecule type" value="Genomic_DNA"/>
</dbReference>
<evidence type="ECO:0000313" key="2">
    <source>
        <dbReference type="EMBL" id="GES85926.1"/>
    </source>
</evidence>
<sequence>MEYEIKNVNDLKKKCEMALKVISKCDDVTSNNFSIKKEKLCDIIELWQNSYPELHNELERWKSGFEFPHETVALICNNKRKKIMCVFLKIYELEGTDFLNCVNVYRNYPKPSKISKVRNIIFKHKSEKFFNQLIKSHSETMAALILSENDGNDGLKISWN</sequence>
<accession>A0A2Z6SAA4</accession>
<organism evidence="1 3">
    <name type="scientific">Rhizophagus clarus</name>
    <dbReference type="NCBI Taxonomy" id="94130"/>
    <lineage>
        <taxon>Eukaryota</taxon>
        <taxon>Fungi</taxon>
        <taxon>Fungi incertae sedis</taxon>
        <taxon>Mucoromycota</taxon>
        <taxon>Glomeromycotina</taxon>
        <taxon>Glomeromycetes</taxon>
        <taxon>Glomerales</taxon>
        <taxon>Glomeraceae</taxon>
        <taxon>Rhizophagus</taxon>
    </lineage>
</organism>
<dbReference type="OrthoDB" id="2306654at2759"/>
<dbReference type="AlphaFoldDB" id="A0A2Z6SAA4"/>
<evidence type="ECO:0000313" key="1">
    <source>
        <dbReference type="EMBL" id="GBC01647.1"/>
    </source>
</evidence>
<gene>
    <name evidence="2" type="ORF">RCL2_001302100</name>
    <name evidence="1" type="ORF">RclHR1_04280004</name>
</gene>
<name>A0A2Z6SAA4_9GLOM</name>
<reference evidence="2" key="2">
    <citation type="submission" date="2019-10" db="EMBL/GenBank/DDBJ databases">
        <title>Conservation and host-specific expression of non-tandemly repeated heterogenous ribosome RNA gene in arbuscular mycorrhizal fungi.</title>
        <authorList>
            <person name="Maeda T."/>
            <person name="Kobayashi Y."/>
            <person name="Nakagawa T."/>
            <person name="Ezawa T."/>
            <person name="Yamaguchi K."/>
            <person name="Bino T."/>
            <person name="Nishimoto Y."/>
            <person name="Shigenobu S."/>
            <person name="Kawaguchi M."/>
        </authorList>
    </citation>
    <scope>NUCLEOTIDE SEQUENCE</scope>
    <source>
        <strain evidence="2">HR1</strain>
    </source>
</reference>
<comment type="caution">
    <text evidence="1">The sequence shown here is derived from an EMBL/GenBank/DDBJ whole genome shotgun (WGS) entry which is preliminary data.</text>
</comment>